<evidence type="ECO:0000256" key="3">
    <source>
        <dbReference type="ARBA" id="ARBA00023082"/>
    </source>
</evidence>
<protein>
    <submittedName>
        <fullName evidence="7">RNA polymerase sigma factor</fullName>
    </submittedName>
</protein>
<dbReference type="SUPFAM" id="SSF88946">
    <property type="entry name" value="Sigma2 domain of RNA polymerase sigma factors"/>
    <property type="match status" value="1"/>
</dbReference>
<dbReference type="GO" id="GO:0003677">
    <property type="term" value="F:DNA binding"/>
    <property type="evidence" value="ECO:0007669"/>
    <property type="project" value="InterPro"/>
</dbReference>
<proteinExistence type="inferred from homology"/>
<dbReference type="PANTHER" id="PTHR43133:SF25">
    <property type="entry name" value="RNA POLYMERASE SIGMA FACTOR RFAY-RELATED"/>
    <property type="match status" value="1"/>
</dbReference>
<dbReference type="SUPFAM" id="SSF88659">
    <property type="entry name" value="Sigma3 and sigma4 domains of RNA polymerase sigma factors"/>
    <property type="match status" value="1"/>
</dbReference>
<keyword evidence="2" id="KW-0805">Transcription regulation</keyword>
<dbReference type="GO" id="GO:0006352">
    <property type="term" value="P:DNA-templated transcription initiation"/>
    <property type="evidence" value="ECO:0007669"/>
    <property type="project" value="InterPro"/>
</dbReference>
<dbReference type="InterPro" id="IPR039425">
    <property type="entry name" value="RNA_pol_sigma-70-like"/>
</dbReference>
<dbReference type="InterPro" id="IPR013325">
    <property type="entry name" value="RNA_pol_sigma_r2"/>
</dbReference>
<evidence type="ECO:0000256" key="4">
    <source>
        <dbReference type="ARBA" id="ARBA00023163"/>
    </source>
</evidence>
<comment type="similarity">
    <text evidence="1">Belongs to the sigma-70 factor family. ECF subfamily.</text>
</comment>
<dbReference type="Pfam" id="PF04542">
    <property type="entry name" value="Sigma70_r2"/>
    <property type="match status" value="1"/>
</dbReference>
<evidence type="ECO:0000256" key="1">
    <source>
        <dbReference type="ARBA" id="ARBA00010641"/>
    </source>
</evidence>
<name>A0A975I6B6_9RHOB</name>
<dbReference type="InterPro" id="IPR013249">
    <property type="entry name" value="RNA_pol_sigma70_r4_t2"/>
</dbReference>
<keyword evidence="3" id="KW-0731">Sigma factor</keyword>
<feature type="domain" description="RNA polymerase sigma factor 70 region 4 type 2" evidence="6">
    <location>
        <begin position="114"/>
        <end position="164"/>
    </location>
</feature>
<dbReference type="InterPro" id="IPR036388">
    <property type="entry name" value="WH-like_DNA-bd_sf"/>
</dbReference>
<gene>
    <name evidence="7" type="ORF">HZ995_09455</name>
</gene>
<evidence type="ECO:0000259" key="5">
    <source>
        <dbReference type="Pfam" id="PF04542"/>
    </source>
</evidence>
<dbReference type="PANTHER" id="PTHR43133">
    <property type="entry name" value="RNA POLYMERASE ECF-TYPE SIGMA FACTO"/>
    <property type="match status" value="1"/>
</dbReference>
<evidence type="ECO:0000259" key="6">
    <source>
        <dbReference type="Pfam" id="PF08281"/>
    </source>
</evidence>
<evidence type="ECO:0000313" key="8">
    <source>
        <dbReference type="Proteomes" id="UP000665026"/>
    </source>
</evidence>
<keyword evidence="4" id="KW-0804">Transcription</keyword>
<dbReference type="InterPro" id="IPR007627">
    <property type="entry name" value="RNA_pol_sigma70_r2"/>
</dbReference>
<evidence type="ECO:0000256" key="2">
    <source>
        <dbReference type="ARBA" id="ARBA00023015"/>
    </source>
</evidence>
<dbReference type="EMBL" id="CP060010">
    <property type="protein sequence ID" value="QTN34734.1"/>
    <property type="molecule type" value="Genomic_DNA"/>
</dbReference>
<sequence length="178" mass="20197">MLRSLRRQNPHKEVQAGLPEVFPRIWRYAFSLTGSRDGADDLAQAACLRAIEKASQFKVGSHLDRWMFRITHNLWISELRKDRVRKGGGLPVIDVSEIPDPAQNPERAYDRKEVLKSVLDLPEAQRATVFLVYVEGYSYKAAAEILNIPLATVMSRLATARANLGRKFRDHEGLSNAR</sequence>
<dbReference type="Gene3D" id="1.10.10.10">
    <property type="entry name" value="Winged helix-like DNA-binding domain superfamily/Winged helix DNA-binding domain"/>
    <property type="match status" value="1"/>
</dbReference>
<accession>A0A975I6B6</accession>
<dbReference type="Gene3D" id="1.10.1740.10">
    <property type="match status" value="1"/>
</dbReference>
<dbReference type="Pfam" id="PF08281">
    <property type="entry name" value="Sigma70_r4_2"/>
    <property type="match status" value="1"/>
</dbReference>
<dbReference type="InterPro" id="IPR014284">
    <property type="entry name" value="RNA_pol_sigma-70_dom"/>
</dbReference>
<dbReference type="Proteomes" id="UP000665026">
    <property type="component" value="Chromosome"/>
</dbReference>
<dbReference type="AlphaFoldDB" id="A0A975I6B6"/>
<reference evidence="7" key="1">
    <citation type="submission" date="2020-07" db="EMBL/GenBank/DDBJ databases">
        <title>Genome sequences of bacteria associated with the marine, planktonic diatom Thalassiosira profunda strain ECT2AJA-044.</title>
        <authorList>
            <person name="Gargas C.B."/>
            <person name="Roberts W.R."/>
            <person name="Alverson A.J."/>
        </authorList>
    </citation>
    <scope>NUCLEOTIDE SEQUENCE</scope>
    <source>
        <strain evidence="7">ECT2AJA-044</strain>
    </source>
</reference>
<dbReference type="CDD" id="cd06171">
    <property type="entry name" value="Sigma70_r4"/>
    <property type="match status" value="1"/>
</dbReference>
<dbReference type="GO" id="GO:0016987">
    <property type="term" value="F:sigma factor activity"/>
    <property type="evidence" value="ECO:0007669"/>
    <property type="project" value="UniProtKB-KW"/>
</dbReference>
<dbReference type="KEGG" id="cact:HZ995_09455"/>
<feature type="domain" description="RNA polymerase sigma-70 region 2" evidence="5">
    <location>
        <begin position="23"/>
        <end position="83"/>
    </location>
</feature>
<organism evidence="7 8">
    <name type="scientific">Cognatishimia activa</name>
    <dbReference type="NCBI Taxonomy" id="1715691"/>
    <lineage>
        <taxon>Bacteria</taxon>
        <taxon>Pseudomonadati</taxon>
        <taxon>Pseudomonadota</taxon>
        <taxon>Alphaproteobacteria</taxon>
        <taxon>Rhodobacterales</taxon>
        <taxon>Paracoccaceae</taxon>
        <taxon>Cognatishimia</taxon>
    </lineage>
</organism>
<dbReference type="NCBIfam" id="TIGR02937">
    <property type="entry name" value="sigma70-ECF"/>
    <property type="match status" value="1"/>
</dbReference>
<evidence type="ECO:0000313" key="7">
    <source>
        <dbReference type="EMBL" id="QTN34734.1"/>
    </source>
</evidence>
<dbReference type="InterPro" id="IPR013324">
    <property type="entry name" value="RNA_pol_sigma_r3/r4-like"/>
</dbReference>